<dbReference type="SUPFAM" id="SSF56219">
    <property type="entry name" value="DNase I-like"/>
    <property type="match status" value="1"/>
</dbReference>
<sequence length="158" mass="18427">MSLYQTRLCFVCSHLSSGQKEGAQERRNCDMLEILRRTHFSSALDNDQPLTIPCHEKLVASKKWDELLNCDQLCEELRRGHVFNGWKEGIINFASTYKYEFNSDRYAGENAKEGEKKRSPAWCDLEVEIFDPRKLQKVLHVKTAAVHPRMFDENEDSE</sequence>
<evidence type="ECO:0000313" key="4">
    <source>
        <dbReference type="EMBL" id="GAA0140342.1"/>
    </source>
</evidence>
<dbReference type="Proteomes" id="UP001454036">
    <property type="component" value="Unassembled WGS sequence"/>
</dbReference>
<dbReference type="InterPro" id="IPR036691">
    <property type="entry name" value="Endo/exonu/phosph_ase_sf"/>
</dbReference>
<name>A0AAV3NN38_LITER</name>
<dbReference type="AlphaFoldDB" id="A0AAV3NN38"/>
<dbReference type="PANTHER" id="PTHR45666">
    <property type="entry name" value="TYPE IV INOSITOL POLYPHOSPHATE 5-PHOSPHATASE 9"/>
    <property type="match status" value="1"/>
</dbReference>
<dbReference type="Pfam" id="PF22669">
    <property type="entry name" value="Exo_endo_phos2"/>
    <property type="match status" value="1"/>
</dbReference>
<evidence type="ECO:0000313" key="5">
    <source>
        <dbReference type="Proteomes" id="UP001454036"/>
    </source>
</evidence>
<dbReference type="EMBL" id="BAABME010015278">
    <property type="protein sequence ID" value="GAA0140342.1"/>
    <property type="molecule type" value="Genomic_DNA"/>
</dbReference>
<accession>A0AAV3NN38</accession>
<evidence type="ECO:0000259" key="3">
    <source>
        <dbReference type="Pfam" id="PF22669"/>
    </source>
</evidence>
<dbReference type="InterPro" id="IPR045849">
    <property type="entry name" value="IP5P_plant"/>
</dbReference>
<gene>
    <name evidence="4" type="ORF">LIER_35222</name>
</gene>
<dbReference type="GO" id="GO:0004445">
    <property type="term" value="F:inositol-polyphosphate 5-phosphatase activity"/>
    <property type="evidence" value="ECO:0007669"/>
    <property type="project" value="InterPro"/>
</dbReference>
<comment type="similarity">
    <text evidence="1">Belongs to the inositol polyphosphate 5-phosphatase family.</text>
</comment>
<feature type="domain" description="Inositol polyphosphate-related phosphatase" evidence="3">
    <location>
        <begin position="2"/>
        <end position="124"/>
    </location>
</feature>
<dbReference type="GO" id="GO:0046856">
    <property type="term" value="P:phosphatidylinositol dephosphorylation"/>
    <property type="evidence" value="ECO:0007669"/>
    <property type="project" value="InterPro"/>
</dbReference>
<evidence type="ECO:0000256" key="1">
    <source>
        <dbReference type="ARBA" id="ARBA00010768"/>
    </source>
</evidence>
<dbReference type="GO" id="GO:0004439">
    <property type="term" value="F:phosphatidylinositol-4,5-bisphosphate 5-phosphatase activity"/>
    <property type="evidence" value="ECO:0007669"/>
    <property type="project" value="TreeGrafter"/>
</dbReference>
<comment type="caution">
    <text evidence="4">The sequence shown here is derived from an EMBL/GenBank/DDBJ whole genome shotgun (WGS) entry which is preliminary data.</text>
</comment>
<protein>
    <submittedName>
        <fullName evidence="4">Phosphatase</fullName>
    </submittedName>
</protein>
<keyword evidence="5" id="KW-1185">Reference proteome</keyword>
<keyword evidence="2" id="KW-0378">Hydrolase</keyword>
<dbReference type="GO" id="GO:0034485">
    <property type="term" value="F:phosphatidylinositol-3,4,5-trisphosphate 5-phosphatase activity"/>
    <property type="evidence" value="ECO:0007669"/>
    <property type="project" value="TreeGrafter"/>
</dbReference>
<organism evidence="4 5">
    <name type="scientific">Lithospermum erythrorhizon</name>
    <name type="common">Purple gromwell</name>
    <name type="synonym">Lithospermum officinale var. erythrorhizon</name>
    <dbReference type="NCBI Taxonomy" id="34254"/>
    <lineage>
        <taxon>Eukaryota</taxon>
        <taxon>Viridiplantae</taxon>
        <taxon>Streptophyta</taxon>
        <taxon>Embryophyta</taxon>
        <taxon>Tracheophyta</taxon>
        <taxon>Spermatophyta</taxon>
        <taxon>Magnoliopsida</taxon>
        <taxon>eudicotyledons</taxon>
        <taxon>Gunneridae</taxon>
        <taxon>Pentapetalae</taxon>
        <taxon>asterids</taxon>
        <taxon>lamiids</taxon>
        <taxon>Boraginales</taxon>
        <taxon>Boraginaceae</taxon>
        <taxon>Boraginoideae</taxon>
        <taxon>Lithospermeae</taxon>
        <taxon>Lithospermum</taxon>
    </lineage>
</organism>
<reference evidence="4 5" key="1">
    <citation type="submission" date="2024-01" db="EMBL/GenBank/DDBJ databases">
        <title>The complete chloroplast genome sequence of Lithospermum erythrorhizon: insights into the phylogenetic relationship among Boraginaceae species and the maternal lineages of purple gromwells.</title>
        <authorList>
            <person name="Okada T."/>
            <person name="Watanabe K."/>
        </authorList>
    </citation>
    <scope>NUCLEOTIDE SEQUENCE [LARGE SCALE GENOMIC DNA]</scope>
</reference>
<proteinExistence type="inferred from homology"/>
<evidence type="ECO:0000256" key="2">
    <source>
        <dbReference type="ARBA" id="ARBA00022801"/>
    </source>
</evidence>
<dbReference type="PANTHER" id="PTHR45666:SF21">
    <property type="entry name" value="TYPE I INOSITOL POLYPHOSPHATE 5-PHOSPHATASE 2"/>
    <property type="match status" value="1"/>
</dbReference>
<dbReference type="Gene3D" id="3.60.10.10">
    <property type="entry name" value="Endonuclease/exonuclease/phosphatase"/>
    <property type="match status" value="2"/>
</dbReference>
<dbReference type="InterPro" id="IPR000300">
    <property type="entry name" value="IPPc"/>
</dbReference>